<reference evidence="8 9" key="2">
    <citation type="submission" date="2023-12" db="EMBL/GenBank/DDBJ databases">
        <authorList>
            <consortium name="Cladostephus spongiosus"/>
            <person name="Lorente B."/>
            <person name="Cabral C."/>
            <person name="Frias J."/>
            <person name="Faria J."/>
            <person name="Toubarro D."/>
        </authorList>
    </citation>
    <scope>NUCLEOTIDE SEQUENCE [LARGE SCALE GENOMIC DNA]</scope>
    <source>
        <strain evidence="8 9">ZMCS4</strain>
    </source>
</reference>
<dbReference type="Gene3D" id="3.30.70.270">
    <property type="match status" value="1"/>
</dbReference>
<dbReference type="CDD" id="cd12107">
    <property type="entry name" value="Hemerythrin"/>
    <property type="match status" value="1"/>
</dbReference>
<feature type="coiled-coil region" evidence="6">
    <location>
        <begin position="168"/>
        <end position="195"/>
    </location>
</feature>
<gene>
    <name evidence="8" type="ORF">SNR37_000472</name>
</gene>
<keyword evidence="9" id="KW-1185">Reference proteome</keyword>
<name>A0ABU7G6V8_9ALTE</name>
<evidence type="ECO:0000313" key="8">
    <source>
        <dbReference type="EMBL" id="MEE1675147.1"/>
    </source>
</evidence>
<evidence type="ECO:0000259" key="7">
    <source>
        <dbReference type="PROSITE" id="PS50887"/>
    </source>
</evidence>
<keyword evidence="3" id="KW-0479">Metal-binding</keyword>
<dbReference type="NCBIfam" id="TIGR00254">
    <property type="entry name" value="GGDEF"/>
    <property type="match status" value="1"/>
</dbReference>
<dbReference type="Proteomes" id="UP001310248">
    <property type="component" value="Unassembled WGS sequence"/>
</dbReference>
<feature type="domain" description="GGDEF" evidence="7">
    <location>
        <begin position="237"/>
        <end position="368"/>
    </location>
</feature>
<dbReference type="SUPFAM" id="SSF55073">
    <property type="entry name" value="Nucleotide cyclase"/>
    <property type="match status" value="1"/>
</dbReference>
<organism evidence="8 9">
    <name type="scientific">Agarivorans aestuarii</name>
    <dbReference type="NCBI Taxonomy" id="1563703"/>
    <lineage>
        <taxon>Bacteria</taxon>
        <taxon>Pseudomonadati</taxon>
        <taxon>Pseudomonadota</taxon>
        <taxon>Gammaproteobacteria</taxon>
        <taxon>Alteromonadales</taxon>
        <taxon>Alteromonadaceae</taxon>
        <taxon>Agarivorans</taxon>
    </lineage>
</organism>
<dbReference type="Pfam" id="PF00990">
    <property type="entry name" value="GGDEF"/>
    <property type="match status" value="1"/>
</dbReference>
<keyword evidence="6" id="KW-0175">Coiled coil</keyword>
<evidence type="ECO:0000256" key="5">
    <source>
        <dbReference type="ARBA" id="ARBA00034247"/>
    </source>
</evidence>
<dbReference type="InterPro" id="IPR035938">
    <property type="entry name" value="Hemerythrin-like_sf"/>
</dbReference>
<dbReference type="NCBIfam" id="TIGR02481">
    <property type="entry name" value="hemeryth_dom"/>
    <property type="match status" value="1"/>
</dbReference>
<reference evidence="9" key="1">
    <citation type="submission" date="2023-07" db="EMBL/GenBank/DDBJ databases">
        <title>Draft genome sequence of Agarivorans aestuarii strain ZMCS4, a CAZymes producing bacteria isolated from the marine brown algae Clodostephus spongiosus.</title>
        <authorList>
            <person name="Lorente B."/>
            <person name="Cabral C."/>
            <person name="Frias J."/>
            <person name="Faria J."/>
            <person name="Toubarro D."/>
        </authorList>
    </citation>
    <scope>NUCLEOTIDE SEQUENCE [LARGE SCALE GENOMIC DNA]</scope>
    <source>
        <strain evidence="9">ZMCS4</strain>
    </source>
</reference>
<dbReference type="PANTHER" id="PTHR45138:SF9">
    <property type="entry name" value="DIGUANYLATE CYCLASE DGCM-RELATED"/>
    <property type="match status" value="1"/>
</dbReference>
<dbReference type="NCBIfam" id="NF033749">
    <property type="entry name" value="bact_hemeryth"/>
    <property type="match status" value="1"/>
</dbReference>
<evidence type="ECO:0000256" key="6">
    <source>
        <dbReference type="SAM" id="Coils"/>
    </source>
</evidence>
<evidence type="ECO:0000313" key="9">
    <source>
        <dbReference type="Proteomes" id="UP001310248"/>
    </source>
</evidence>
<accession>A0ABU7G6V8</accession>
<dbReference type="Gene3D" id="1.20.120.50">
    <property type="entry name" value="Hemerythrin-like"/>
    <property type="match status" value="1"/>
</dbReference>
<evidence type="ECO:0000256" key="4">
    <source>
        <dbReference type="ARBA" id="ARBA00023004"/>
    </source>
</evidence>
<dbReference type="InterPro" id="IPR050469">
    <property type="entry name" value="Diguanylate_Cyclase"/>
</dbReference>
<dbReference type="InterPro" id="IPR029787">
    <property type="entry name" value="Nucleotide_cyclase"/>
</dbReference>
<evidence type="ECO:0000256" key="3">
    <source>
        <dbReference type="ARBA" id="ARBA00022723"/>
    </source>
</evidence>
<dbReference type="InterPro" id="IPR012827">
    <property type="entry name" value="Hemerythrin_metal-bd"/>
</dbReference>
<dbReference type="RefSeq" id="WP_329776115.1">
    <property type="nucleotide sequence ID" value="NZ_JAYDYW010000011.1"/>
</dbReference>
<dbReference type="InterPro" id="IPR043128">
    <property type="entry name" value="Rev_trsase/Diguanyl_cyclase"/>
</dbReference>
<dbReference type="CDD" id="cd01949">
    <property type="entry name" value="GGDEF"/>
    <property type="match status" value="1"/>
</dbReference>
<dbReference type="PROSITE" id="PS50887">
    <property type="entry name" value="GGDEF"/>
    <property type="match status" value="1"/>
</dbReference>
<dbReference type="Pfam" id="PF01814">
    <property type="entry name" value="Hemerythrin"/>
    <property type="match status" value="1"/>
</dbReference>
<dbReference type="EMBL" id="JAYDYW010000011">
    <property type="protein sequence ID" value="MEE1675147.1"/>
    <property type="molecule type" value="Genomic_DNA"/>
</dbReference>
<comment type="caution">
    <text evidence="8">The sequence shown here is derived from an EMBL/GenBank/DDBJ whole genome shotgun (WGS) entry which is preliminary data.</text>
</comment>
<protein>
    <recommendedName>
        <fullName evidence="2">diguanylate cyclase</fullName>
        <ecNumber evidence="2">2.7.7.65</ecNumber>
    </recommendedName>
</protein>
<proteinExistence type="inferred from homology"/>
<dbReference type="InterPro" id="IPR000160">
    <property type="entry name" value="GGDEF_dom"/>
</dbReference>
<dbReference type="EC" id="2.7.7.65" evidence="2"/>
<dbReference type="SMART" id="SM00267">
    <property type="entry name" value="GGDEF"/>
    <property type="match status" value="1"/>
</dbReference>
<sequence>MESFRWTSDFETGISVVDDQHRHLIDLINQIGELLTDSHSPQQAAVESLSQELNNYVKEHFREEELLMAKHKVDPRHCQAHVKAHREFLGEVAKLRQFNNDNKQSKIKHLLDYLIQWLAYHILGIDQVLTKQLHYIEGGDSPASAYSKIEQPNDLATEPLITALRGLFHQVSVRNNELLELNQNLEQKVQERTIALQKTNQHLQSLAHTDVLTGLPNRRHAIIQLMELWKQSLENDSPLACMMIDADHFKQINDRNGHDAGDAVLMLLARALRESVRNDDVVARLGGDEFLLVCPNTNEQGALNLGHNIRERIANMQLNNQRYRVTVSVGIASRNQDMQHHEAIMKAADKAVYQAKAEGKNCVRTFADVSKQQAS</sequence>
<dbReference type="PANTHER" id="PTHR45138">
    <property type="entry name" value="REGULATORY COMPONENTS OF SENSORY TRANSDUCTION SYSTEM"/>
    <property type="match status" value="1"/>
</dbReference>
<dbReference type="SUPFAM" id="SSF47188">
    <property type="entry name" value="Hemerythrin-like"/>
    <property type="match status" value="1"/>
</dbReference>
<dbReference type="InterPro" id="IPR012312">
    <property type="entry name" value="Hemerythrin-like"/>
</dbReference>
<evidence type="ECO:0000256" key="2">
    <source>
        <dbReference type="ARBA" id="ARBA00012528"/>
    </source>
</evidence>
<keyword evidence="4" id="KW-0408">Iron</keyword>
<comment type="catalytic activity">
    <reaction evidence="5">
        <text>2 GTP = 3',3'-c-di-GMP + 2 diphosphate</text>
        <dbReference type="Rhea" id="RHEA:24898"/>
        <dbReference type="ChEBI" id="CHEBI:33019"/>
        <dbReference type="ChEBI" id="CHEBI:37565"/>
        <dbReference type="ChEBI" id="CHEBI:58805"/>
        <dbReference type="EC" id="2.7.7.65"/>
    </reaction>
</comment>
<comment type="similarity">
    <text evidence="1">Belongs to the hemerythrin family.</text>
</comment>
<evidence type="ECO:0000256" key="1">
    <source>
        <dbReference type="ARBA" id="ARBA00010587"/>
    </source>
</evidence>